<keyword evidence="1" id="KW-0472">Membrane</keyword>
<comment type="caution">
    <text evidence="3">The sequence shown here is derived from an EMBL/GenBank/DDBJ whole genome shotgun (WGS) entry which is preliminary data.</text>
</comment>
<dbReference type="RefSeq" id="WP_185002142.1">
    <property type="nucleotide sequence ID" value="NZ_BAAAUI010000029.1"/>
</dbReference>
<dbReference type="Pfam" id="PF20182">
    <property type="entry name" value="DUF6545"/>
    <property type="match status" value="1"/>
</dbReference>
<protein>
    <recommendedName>
        <fullName evidence="2">DUF6545 domain-containing protein</fullName>
    </recommendedName>
</protein>
<dbReference type="NCBIfam" id="NF042915">
    <property type="entry name" value="MAB_1171c_fam"/>
    <property type="match status" value="1"/>
</dbReference>
<feature type="transmembrane region" description="Helical" evidence="1">
    <location>
        <begin position="178"/>
        <end position="205"/>
    </location>
</feature>
<gene>
    <name evidence="3" type="ORF">HNR67_002415</name>
</gene>
<feature type="domain" description="DUF6545" evidence="2">
    <location>
        <begin position="267"/>
        <end position="404"/>
    </location>
</feature>
<proteinExistence type="predicted"/>
<name>A0A7W7FSL2_9PSEU</name>
<dbReference type="InterPro" id="IPR050039">
    <property type="entry name" value="MAB_1171c-like"/>
</dbReference>
<feature type="transmembrane region" description="Helical" evidence="1">
    <location>
        <begin position="6"/>
        <end position="23"/>
    </location>
</feature>
<organism evidence="3 4">
    <name type="scientific">Crossiella cryophila</name>
    <dbReference type="NCBI Taxonomy" id="43355"/>
    <lineage>
        <taxon>Bacteria</taxon>
        <taxon>Bacillati</taxon>
        <taxon>Actinomycetota</taxon>
        <taxon>Actinomycetes</taxon>
        <taxon>Pseudonocardiales</taxon>
        <taxon>Pseudonocardiaceae</taxon>
        <taxon>Crossiella</taxon>
    </lineage>
</organism>
<evidence type="ECO:0000256" key="1">
    <source>
        <dbReference type="SAM" id="Phobius"/>
    </source>
</evidence>
<dbReference type="Proteomes" id="UP000533598">
    <property type="component" value="Unassembled WGS sequence"/>
</dbReference>
<keyword evidence="4" id="KW-1185">Reference proteome</keyword>
<keyword evidence="1" id="KW-1133">Transmembrane helix</keyword>
<keyword evidence="1" id="KW-0812">Transmembrane</keyword>
<feature type="transmembrane region" description="Helical" evidence="1">
    <location>
        <begin position="145"/>
        <end position="166"/>
    </location>
</feature>
<feature type="transmembrane region" description="Helical" evidence="1">
    <location>
        <begin position="101"/>
        <end position="125"/>
    </location>
</feature>
<dbReference type="EMBL" id="JACHMH010000001">
    <property type="protein sequence ID" value="MBB4676297.1"/>
    <property type="molecule type" value="Genomic_DNA"/>
</dbReference>
<evidence type="ECO:0000313" key="3">
    <source>
        <dbReference type="EMBL" id="MBB4676297.1"/>
    </source>
</evidence>
<dbReference type="InterPro" id="IPR046675">
    <property type="entry name" value="DUF6545"/>
</dbReference>
<evidence type="ECO:0000259" key="2">
    <source>
        <dbReference type="Pfam" id="PF20182"/>
    </source>
</evidence>
<reference evidence="3 4" key="1">
    <citation type="submission" date="2020-08" db="EMBL/GenBank/DDBJ databases">
        <title>Sequencing the genomes of 1000 actinobacteria strains.</title>
        <authorList>
            <person name="Klenk H.-P."/>
        </authorList>
    </citation>
    <scope>NUCLEOTIDE SEQUENCE [LARGE SCALE GENOMIC DNA]</scope>
    <source>
        <strain evidence="3 4">DSM 44230</strain>
    </source>
</reference>
<evidence type="ECO:0000313" key="4">
    <source>
        <dbReference type="Proteomes" id="UP000533598"/>
    </source>
</evidence>
<dbReference type="AlphaFoldDB" id="A0A7W7FSL2"/>
<sequence length="432" mass="46857">MSAAGLLVLAVVLATLATVLTRLRQLIGRAGNPAVRSLLLGCLALALALSVQLPVVYPVINQVGFNLAWPVQHGLVLGTAYLIQVFFLYSIEEPEQAARRAARQALVLFAVTAVMLLLFAAAPRARDFLHGPAGRNEAGGPGDPVAALAFATFSLYLGWAALNLMRLAWQWSTKARDVWWLFVGLRLQVVAHVFTLAFCAHKLGFQLAVLFGVTPGWTANSVEGWLMPAACALATLGVSACALGETVARWVRRHCAPLVRLAGAIAAWWRFLRAHHALYPLWARFAEVLPEITLDPPKSRRADLFDLRAGRRRLYRRLIELEDGGKQLRPAIPPEIPARVRELTGGRPPEQVAAVSAAAGYAVALRRRELGIPDVTNNPLGSAAGAEDLAELVDRWRAITRAFTRDPVVRQVLAEHLGTRAATPAAPEEAGR</sequence>
<feature type="transmembrane region" description="Helical" evidence="1">
    <location>
        <begin position="225"/>
        <end position="244"/>
    </location>
</feature>
<feature type="transmembrane region" description="Helical" evidence="1">
    <location>
        <begin position="35"/>
        <end position="57"/>
    </location>
</feature>
<accession>A0A7W7FSL2</accession>
<feature type="transmembrane region" description="Helical" evidence="1">
    <location>
        <begin position="69"/>
        <end position="89"/>
    </location>
</feature>